<feature type="compositionally biased region" description="Basic and acidic residues" evidence="1">
    <location>
        <begin position="581"/>
        <end position="594"/>
    </location>
</feature>
<feature type="domain" description="CCHC-type" evidence="2">
    <location>
        <begin position="232"/>
        <end position="248"/>
    </location>
</feature>
<sequence length="594" mass="62067">MPWLVARWREPRKQLHASAAPLLANTLGYFRLRGGPPGYSPPAPSRSSPRSTARAPQRFAVGARARPWLLMAFAAPPPKAHCFILNAPEGSTVDDVIDALEAVTGPAGIKSLQHMGGVKFSAAASSENAATKLKSRGAILLNGESVPLVSIGPEIVHVSVFRVPLWVGDAALASALSAYGNVQQVHEPAFKGRPGVGTGIRVARVEMKKPIPNFLSVQGHTVMCDYRGVKKVCSRCRLAGHIGKDCATPRCTRCGVFGHTTDGCTEPCRRCGGNHATVDCVRPRSFAAAAAGEQEGIDALSTPMGSHGEQAPLEEASNEAVASDAESQGDIADLPHHSGAKSTAHQTQRETEEDTSSETCGDLSSPRPGATAALPSGGHEDTSSDAGSSTGSADAPRSSMGRGTRAATRTDAPFTGLEKINSRAGGLTAQTRRMNLSNPLHKITGPVAAASSGDCAMDVERQAVKRVHPSSTDSEGVLENQQIVSKETIGQSSPSGGDATRVPTTTEAAGSASSEERISSNETLPMDVSWCATPSAVGKRSREDNGDAHDAFEDATGGKPPSKTATTQRLRYRPRPNIAVEAERDAADETPPHT</sequence>
<evidence type="ECO:0000256" key="1">
    <source>
        <dbReference type="SAM" id="MobiDB-lite"/>
    </source>
</evidence>
<feature type="compositionally biased region" description="Polar residues" evidence="1">
    <location>
        <begin position="502"/>
        <end position="513"/>
    </location>
</feature>
<dbReference type="PANTHER" id="PTHR22639:SF3">
    <property type="entry name" value="ZINC FINGER CCHC DOMAIN-CONTAINING PROTEIN 3"/>
    <property type="match status" value="1"/>
</dbReference>
<dbReference type="EMBL" id="JABSTV010001249">
    <property type="protein sequence ID" value="KAH7963277.1"/>
    <property type="molecule type" value="Genomic_DNA"/>
</dbReference>
<dbReference type="VEuPathDB" id="VectorBase:RSAN_032752"/>
<evidence type="ECO:0000259" key="2">
    <source>
        <dbReference type="SMART" id="SM00343"/>
    </source>
</evidence>
<feature type="region of interest" description="Disordered" evidence="1">
    <location>
        <begin position="299"/>
        <end position="429"/>
    </location>
</feature>
<feature type="compositionally biased region" description="Low complexity" evidence="1">
    <location>
        <begin position="384"/>
        <end position="395"/>
    </location>
</feature>
<dbReference type="AlphaFoldDB" id="A0A9D4Q3A7"/>
<feature type="compositionally biased region" description="Basic and acidic residues" evidence="1">
    <location>
        <begin position="540"/>
        <end position="552"/>
    </location>
</feature>
<protein>
    <recommendedName>
        <fullName evidence="2">CCHC-type domain-containing protein</fullName>
    </recommendedName>
</protein>
<reference evidence="3" key="1">
    <citation type="journal article" date="2020" name="Cell">
        <title>Large-Scale Comparative Analyses of Tick Genomes Elucidate Their Genetic Diversity and Vector Capacities.</title>
        <authorList>
            <consortium name="Tick Genome and Microbiome Consortium (TIGMIC)"/>
            <person name="Jia N."/>
            <person name="Wang J."/>
            <person name="Shi W."/>
            <person name="Du L."/>
            <person name="Sun Y."/>
            <person name="Zhan W."/>
            <person name="Jiang J.F."/>
            <person name="Wang Q."/>
            <person name="Zhang B."/>
            <person name="Ji P."/>
            <person name="Bell-Sakyi L."/>
            <person name="Cui X.M."/>
            <person name="Yuan T.T."/>
            <person name="Jiang B.G."/>
            <person name="Yang W.F."/>
            <person name="Lam T.T."/>
            <person name="Chang Q.C."/>
            <person name="Ding S.J."/>
            <person name="Wang X.J."/>
            <person name="Zhu J.G."/>
            <person name="Ruan X.D."/>
            <person name="Zhao L."/>
            <person name="Wei J.T."/>
            <person name="Ye R.Z."/>
            <person name="Que T.C."/>
            <person name="Du C.H."/>
            <person name="Zhou Y.H."/>
            <person name="Cheng J.X."/>
            <person name="Dai P.F."/>
            <person name="Guo W.B."/>
            <person name="Han X.H."/>
            <person name="Huang E.J."/>
            <person name="Li L.F."/>
            <person name="Wei W."/>
            <person name="Gao Y.C."/>
            <person name="Liu J.Z."/>
            <person name="Shao H.Z."/>
            <person name="Wang X."/>
            <person name="Wang C.C."/>
            <person name="Yang T.C."/>
            <person name="Huo Q.B."/>
            <person name="Li W."/>
            <person name="Chen H.Y."/>
            <person name="Chen S.E."/>
            <person name="Zhou L.G."/>
            <person name="Ni X.B."/>
            <person name="Tian J.H."/>
            <person name="Sheng Y."/>
            <person name="Liu T."/>
            <person name="Pan Y.S."/>
            <person name="Xia L.Y."/>
            <person name="Li J."/>
            <person name="Zhao F."/>
            <person name="Cao W.C."/>
        </authorList>
    </citation>
    <scope>NUCLEOTIDE SEQUENCE</scope>
    <source>
        <strain evidence="3">Rsan-2018</strain>
    </source>
</reference>
<proteinExistence type="predicted"/>
<evidence type="ECO:0000313" key="3">
    <source>
        <dbReference type="EMBL" id="KAH7963277.1"/>
    </source>
</evidence>
<dbReference type="GO" id="GO:0003723">
    <property type="term" value="F:RNA binding"/>
    <property type="evidence" value="ECO:0007669"/>
    <property type="project" value="InterPro"/>
</dbReference>
<keyword evidence="4" id="KW-1185">Reference proteome</keyword>
<dbReference type="InterPro" id="IPR001878">
    <property type="entry name" value="Znf_CCHC"/>
</dbReference>
<dbReference type="PANTHER" id="PTHR22639">
    <property type="entry name" value="GAG-RELATED PROTEIN"/>
    <property type="match status" value="1"/>
</dbReference>
<feature type="domain" description="CCHC-type" evidence="2">
    <location>
        <begin position="250"/>
        <end position="266"/>
    </location>
</feature>
<dbReference type="GO" id="GO:0008270">
    <property type="term" value="F:zinc ion binding"/>
    <property type="evidence" value="ECO:0007669"/>
    <property type="project" value="InterPro"/>
</dbReference>
<gene>
    <name evidence="3" type="ORF">HPB52_020424</name>
</gene>
<dbReference type="SMART" id="SM00343">
    <property type="entry name" value="ZnF_C2HC"/>
    <property type="match status" value="2"/>
</dbReference>
<dbReference type="GO" id="GO:0003690">
    <property type="term" value="F:double-stranded DNA binding"/>
    <property type="evidence" value="ECO:0007669"/>
    <property type="project" value="InterPro"/>
</dbReference>
<dbReference type="InterPro" id="IPR042509">
    <property type="entry name" value="ZCCHC3"/>
</dbReference>
<dbReference type="Gene3D" id="4.10.60.10">
    <property type="entry name" value="Zinc finger, CCHC-type"/>
    <property type="match status" value="1"/>
</dbReference>
<evidence type="ECO:0000313" key="4">
    <source>
        <dbReference type="Proteomes" id="UP000821837"/>
    </source>
</evidence>
<feature type="region of interest" description="Disordered" evidence="1">
    <location>
        <begin position="465"/>
        <end position="594"/>
    </location>
</feature>
<comment type="caution">
    <text evidence="3">The sequence shown here is derived from an EMBL/GenBank/DDBJ whole genome shotgun (WGS) entry which is preliminary data.</text>
</comment>
<feature type="compositionally biased region" description="Polar residues" evidence="1">
    <location>
        <begin position="469"/>
        <end position="495"/>
    </location>
</feature>
<dbReference type="Proteomes" id="UP000821837">
    <property type="component" value="Chromosome 3"/>
</dbReference>
<name>A0A9D4Q3A7_RHISA</name>
<organism evidence="3 4">
    <name type="scientific">Rhipicephalus sanguineus</name>
    <name type="common">Brown dog tick</name>
    <name type="synonym">Ixodes sanguineus</name>
    <dbReference type="NCBI Taxonomy" id="34632"/>
    <lineage>
        <taxon>Eukaryota</taxon>
        <taxon>Metazoa</taxon>
        <taxon>Ecdysozoa</taxon>
        <taxon>Arthropoda</taxon>
        <taxon>Chelicerata</taxon>
        <taxon>Arachnida</taxon>
        <taxon>Acari</taxon>
        <taxon>Parasitiformes</taxon>
        <taxon>Ixodida</taxon>
        <taxon>Ixodoidea</taxon>
        <taxon>Ixodidae</taxon>
        <taxon>Rhipicephalinae</taxon>
        <taxon>Rhipicephalus</taxon>
        <taxon>Rhipicephalus</taxon>
    </lineage>
</organism>
<reference evidence="3" key="2">
    <citation type="submission" date="2021-09" db="EMBL/GenBank/DDBJ databases">
        <authorList>
            <person name="Jia N."/>
            <person name="Wang J."/>
            <person name="Shi W."/>
            <person name="Du L."/>
            <person name="Sun Y."/>
            <person name="Zhan W."/>
            <person name="Jiang J."/>
            <person name="Wang Q."/>
            <person name="Zhang B."/>
            <person name="Ji P."/>
            <person name="Sakyi L.B."/>
            <person name="Cui X."/>
            <person name="Yuan T."/>
            <person name="Jiang B."/>
            <person name="Yang W."/>
            <person name="Lam T.T.-Y."/>
            <person name="Chang Q."/>
            <person name="Ding S."/>
            <person name="Wang X."/>
            <person name="Zhu J."/>
            <person name="Ruan X."/>
            <person name="Zhao L."/>
            <person name="Wei J."/>
            <person name="Que T."/>
            <person name="Du C."/>
            <person name="Cheng J."/>
            <person name="Dai P."/>
            <person name="Han X."/>
            <person name="Huang E."/>
            <person name="Gao Y."/>
            <person name="Liu J."/>
            <person name="Shao H."/>
            <person name="Ye R."/>
            <person name="Li L."/>
            <person name="Wei W."/>
            <person name="Wang X."/>
            <person name="Wang C."/>
            <person name="Huo Q."/>
            <person name="Li W."/>
            <person name="Guo W."/>
            <person name="Chen H."/>
            <person name="Chen S."/>
            <person name="Zhou L."/>
            <person name="Zhou L."/>
            <person name="Ni X."/>
            <person name="Tian J."/>
            <person name="Zhou Y."/>
            <person name="Sheng Y."/>
            <person name="Liu T."/>
            <person name="Pan Y."/>
            <person name="Xia L."/>
            <person name="Li J."/>
            <person name="Zhao F."/>
            <person name="Cao W."/>
        </authorList>
    </citation>
    <scope>NUCLEOTIDE SEQUENCE</scope>
    <source>
        <strain evidence="3">Rsan-2018</strain>
        <tissue evidence="3">Larvae</tissue>
    </source>
</reference>
<dbReference type="GO" id="GO:0002218">
    <property type="term" value="P:activation of innate immune response"/>
    <property type="evidence" value="ECO:0007669"/>
    <property type="project" value="InterPro"/>
</dbReference>
<accession>A0A9D4Q3A7</accession>